<dbReference type="SUPFAM" id="SSF53383">
    <property type="entry name" value="PLP-dependent transferases"/>
    <property type="match status" value="1"/>
</dbReference>
<dbReference type="FunFam" id="3.40.640.10:FF:000004">
    <property type="entry name" value="Acetylornithine aminotransferase"/>
    <property type="match status" value="1"/>
</dbReference>
<dbReference type="NCBIfam" id="NF002325">
    <property type="entry name" value="PRK01278.1"/>
    <property type="match status" value="1"/>
</dbReference>
<evidence type="ECO:0000313" key="8">
    <source>
        <dbReference type="Proteomes" id="UP000003571"/>
    </source>
</evidence>
<dbReference type="Pfam" id="PF00202">
    <property type="entry name" value="Aminotran_3"/>
    <property type="match status" value="1"/>
</dbReference>
<gene>
    <name evidence="7" type="ORF">TresaDRAFT_1191</name>
</gene>
<keyword evidence="5 6" id="KW-0663">Pyridoxal phosphate</keyword>
<dbReference type="PATRIC" id="fig|907348.3.peg.1835"/>
<dbReference type="CDD" id="cd00610">
    <property type="entry name" value="OAT_like"/>
    <property type="match status" value="1"/>
</dbReference>
<keyword evidence="3" id="KW-0028">Amino-acid biosynthesis</keyword>
<keyword evidence="2 7" id="KW-0032">Aminotransferase</keyword>
<keyword evidence="8" id="KW-1185">Reference proteome</keyword>
<dbReference type="InterPro" id="IPR004636">
    <property type="entry name" value="AcOrn/SuccOrn_fam"/>
</dbReference>
<dbReference type="GO" id="GO:0042802">
    <property type="term" value="F:identical protein binding"/>
    <property type="evidence" value="ECO:0007669"/>
    <property type="project" value="TreeGrafter"/>
</dbReference>
<dbReference type="eggNOG" id="COG4992">
    <property type="taxonomic scope" value="Bacteria"/>
</dbReference>
<dbReference type="EC" id="2.6.1.11" evidence="7"/>
<evidence type="ECO:0000256" key="4">
    <source>
        <dbReference type="ARBA" id="ARBA00022679"/>
    </source>
</evidence>
<dbReference type="Gene3D" id="3.90.1150.10">
    <property type="entry name" value="Aspartate Aminotransferase, domain 1"/>
    <property type="match status" value="1"/>
</dbReference>
<dbReference type="AlphaFoldDB" id="H7ELP1"/>
<comment type="caution">
    <text evidence="7">The sequence shown here is derived from an EMBL/GenBank/DDBJ whole genome shotgun (WGS) entry which is preliminary data.</text>
</comment>
<name>H7ELP1_9SPIR</name>
<dbReference type="NCBIfam" id="TIGR00707">
    <property type="entry name" value="argD"/>
    <property type="match status" value="1"/>
</dbReference>
<proteinExistence type="inferred from homology"/>
<accession>H7ELP1</accession>
<keyword evidence="4 7" id="KW-0808">Transferase</keyword>
<dbReference type="STRING" id="907348.TresaDRAFT_1191"/>
<organism evidence="7 8">
    <name type="scientific">Treponema saccharophilum DSM 2985</name>
    <dbReference type="NCBI Taxonomy" id="907348"/>
    <lineage>
        <taxon>Bacteria</taxon>
        <taxon>Pseudomonadati</taxon>
        <taxon>Spirochaetota</taxon>
        <taxon>Spirochaetia</taxon>
        <taxon>Spirochaetales</taxon>
        <taxon>Treponemataceae</taxon>
        <taxon>Treponema</taxon>
    </lineage>
</organism>
<evidence type="ECO:0000256" key="6">
    <source>
        <dbReference type="RuleBase" id="RU003560"/>
    </source>
</evidence>
<dbReference type="GO" id="GO:0030170">
    <property type="term" value="F:pyridoxal phosphate binding"/>
    <property type="evidence" value="ECO:0007669"/>
    <property type="project" value="InterPro"/>
</dbReference>
<evidence type="ECO:0000256" key="5">
    <source>
        <dbReference type="ARBA" id="ARBA00022898"/>
    </source>
</evidence>
<dbReference type="EMBL" id="AGRW01000049">
    <property type="protein sequence ID" value="EIC01582.1"/>
    <property type="molecule type" value="Genomic_DNA"/>
</dbReference>
<dbReference type="InterPro" id="IPR015424">
    <property type="entry name" value="PyrdxlP-dep_Trfase"/>
</dbReference>
<protein>
    <submittedName>
        <fullName evidence="7">Acetylornithine and succinylornithine aminotransferase</fullName>
        <ecNumber evidence="7">2.6.1.11</ecNumber>
    </submittedName>
</protein>
<dbReference type="Proteomes" id="UP000003571">
    <property type="component" value="Unassembled WGS sequence"/>
</dbReference>
<dbReference type="PANTHER" id="PTHR11986:SF79">
    <property type="entry name" value="ACETYLORNITHINE AMINOTRANSFERASE, MITOCHONDRIAL"/>
    <property type="match status" value="1"/>
</dbReference>
<evidence type="ECO:0000313" key="7">
    <source>
        <dbReference type="EMBL" id="EIC01582.1"/>
    </source>
</evidence>
<dbReference type="PIRSF" id="PIRSF000521">
    <property type="entry name" value="Transaminase_4ab_Lys_Orn"/>
    <property type="match status" value="1"/>
</dbReference>
<dbReference type="GO" id="GO:0003992">
    <property type="term" value="F:N2-acetyl-L-ornithine:2-oxoglutarate 5-aminotransferase activity"/>
    <property type="evidence" value="ECO:0007669"/>
    <property type="project" value="UniProtKB-EC"/>
</dbReference>
<dbReference type="GO" id="GO:0006526">
    <property type="term" value="P:L-arginine biosynthetic process"/>
    <property type="evidence" value="ECO:0007669"/>
    <property type="project" value="UniProtKB-ARBA"/>
</dbReference>
<dbReference type="OrthoDB" id="9807885at2"/>
<dbReference type="Gene3D" id="3.40.640.10">
    <property type="entry name" value="Type I PLP-dependent aspartate aminotransferase-like (Major domain)"/>
    <property type="match status" value="1"/>
</dbReference>
<dbReference type="InterPro" id="IPR015422">
    <property type="entry name" value="PyrdxlP-dep_Trfase_small"/>
</dbReference>
<evidence type="ECO:0000256" key="1">
    <source>
        <dbReference type="ARBA" id="ARBA00001933"/>
    </source>
</evidence>
<comment type="similarity">
    <text evidence="6">Belongs to the class-III pyridoxal-phosphate-dependent aminotransferase family.</text>
</comment>
<reference evidence="7 8" key="1">
    <citation type="submission" date="2011-09" db="EMBL/GenBank/DDBJ databases">
        <title>The draft genome of Treponema saccharophilum DSM 2985.</title>
        <authorList>
            <consortium name="US DOE Joint Genome Institute (JGI-PGF)"/>
            <person name="Lucas S."/>
            <person name="Copeland A."/>
            <person name="Lapidus A."/>
            <person name="Glavina del Rio T."/>
            <person name="Dalin E."/>
            <person name="Tice H."/>
            <person name="Bruce D."/>
            <person name="Goodwin L."/>
            <person name="Pitluck S."/>
            <person name="Peters L."/>
            <person name="Kyrpides N."/>
            <person name="Mavromatis K."/>
            <person name="Ivanova N."/>
            <person name="Markowitz V."/>
            <person name="Cheng J.-F."/>
            <person name="Hugenholtz P."/>
            <person name="Woyke T."/>
            <person name="Wu D."/>
            <person name="Gronow S."/>
            <person name="Wellnitz S."/>
            <person name="Brambilla E."/>
            <person name="Klenk H.-P."/>
            <person name="Eisen J.A."/>
        </authorList>
    </citation>
    <scope>NUCLEOTIDE SEQUENCE [LARGE SCALE GENOMIC DNA]</scope>
    <source>
        <strain evidence="7 8">DSM 2985</strain>
    </source>
</reference>
<dbReference type="InterPro" id="IPR005814">
    <property type="entry name" value="Aminotrans_3"/>
</dbReference>
<evidence type="ECO:0000256" key="3">
    <source>
        <dbReference type="ARBA" id="ARBA00022605"/>
    </source>
</evidence>
<dbReference type="RefSeq" id="WP_002704918.1">
    <property type="nucleotide sequence ID" value="NZ_AGRW01000049.1"/>
</dbReference>
<evidence type="ECO:0000256" key="2">
    <source>
        <dbReference type="ARBA" id="ARBA00022576"/>
    </source>
</evidence>
<dbReference type="PANTHER" id="PTHR11986">
    <property type="entry name" value="AMINOTRANSFERASE CLASS III"/>
    <property type="match status" value="1"/>
</dbReference>
<sequence>MGSKLVVNNYGSFDVVFTHGNGSTMYDVNGKKYIDFLAGIAVNSLGTNYKPLVEAVQKQAEKEIHICNYFMSDVGIQFAEELLKATGFEGIYFGNSGGEGNEAAIKLARKYGYLNGGEKRRVIYTLENSFHGRTMATLTATGQEKFHPAYFAPYVEGFKTIKANDWDAIKTAFDDTTAALLIECVQGEGGVNIVDAEWAKAAADEARKAGAIVMADEVQTGFGRTGSLLASDELGFKPEVVSFAKGVAGGLPMGGILFRGKANDVFKAGDHQSTFAGNPLACAAGLVVLHELQKPGFLESVKEKGEYMRKEIASWKNPNTGDVRGKGLMIGVDIENGKSALELEKKLLANGLLTSTAGKNTLRIVPPLNISKEEIDEGLSILKKTLETL</sequence>
<dbReference type="InterPro" id="IPR015421">
    <property type="entry name" value="PyrdxlP-dep_Trfase_major"/>
</dbReference>
<dbReference type="InterPro" id="IPR050103">
    <property type="entry name" value="Class-III_PLP-dep_AT"/>
</dbReference>
<comment type="cofactor">
    <cofactor evidence="1">
        <name>pyridoxal 5'-phosphate</name>
        <dbReference type="ChEBI" id="CHEBI:597326"/>
    </cofactor>
</comment>